<accession>M2QVT4</accession>
<feature type="compositionally biased region" description="Basic and acidic residues" evidence="1">
    <location>
        <begin position="293"/>
        <end position="304"/>
    </location>
</feature>
<feature type="compositionally biased region" description="Low complexity" evidence="1">
    <location>
        <begin position="94"/>
        <end position="112"/>
    </location>
</feature>
<dbReference type="HOGENOM" id="CLU_940432_0_0_1"/>
<name>M2QVT4_CERS8</name>
<feature type="region of interest" description="Disordered" evidence="1">
    <location>
        <begin position="277"/>
        <end position="338"/>
    </location>
</feature>
<dbReference type="AlphaFoldDB" id="M2QVT4"/>
<reference evidence="2" key="1">
    <citation type="journal article" date="2012" name="Proc. Natl. Acad. Sci. U.S.A.">
        <title>Comparative genomics of Ceriporiopsis subvermispora and Phanerochaete chrysosporium provide insight into selective ligninolysis.</title>
        <authorList>
            <person name="Fernandez-Fueyo E."/>
            <person name="Ruiz-Duenas F.J."/>
            <person name="Ferreira P."/>
            <person name="Floudas D."/>
            <person name="Hibbett D.S."/>
            <person name="Canessa P."/>
            <person name="Larrondo L.F."/>
            <person name="James T.Y."/>
            <person name="Seelenfreund D."/>
            <person name="Lobos S."/>
            <person name="Polanco R."/>
            <person name="Tello M."/>
            <person name="Honda Y."/>
            <person name="Watanabe T."/>
            <person name="Watanabe T."/>
            <person name="Ryu J.S."/>
            <person name="Kubicek C.P."/>
            <person name="Schmoll M."/>
            <person name="Gaskell J."/>
            <person name="Hammel K.E."/>
            <person name="St John F.J."/>
            <person name="Vanden Wymelenberg A."/>
            <person name="Sabat G."/>
            <person name="Splinter BonDurant S."/>
            <person name="Syed K."/>
            <person name="Yadav J.S."/>
            <person name="Doddapaneni H."/>
            <person name="Subramanian V."/>
            <person name="Lavin J.L."/>
            <person name="Oguiza J.A."/>
            <person name="Perez G."/>
            <person name="Pisabarro A.G."/>
            <person name="Ramirez L."/>
            <person name="Santoyo F."/>
            <person name="Master E."/>
            <person name="Coutinho P.M."/>
            <person name="Henrissat B."/>
            <person name="Lombard V."/>
            <person name="Magnuson J.K."/>
            <person name="Kuees U."/>
            <person name="Hori C."/>
            <person name="Igarashi K."/>
            <person name="Samejima M."/>
            <person name="Held B.W."/>
            <person name="Barry K.W."/>
            <person name="LaButti K.M."/>
            <person name="Lapidus A."/>
            <person name="Lindquist E.A."/>
            <person name="Lucas S.M."/>
            <person name="Riley R."/>
            <person name="Salamov A.A."/>
            <person name="Hoffmeister D."/>
            <person name="Schwenk D."/>
            <person name="Hadar Y."/>
            <person name="Yarden O."/>
            <person name="de Vries R.P."/>
            <person name="Wiebenga A."/>
            <person name="Stenlid J."/>
            <person name="Eastwood D."/>
            <person name="Grigoriev I.V."/>
            <person name="Berka R.M."/>
            <person name="Blanchette R.A."/>
            <person name="Kersten P."/>
            <person name="Martinez A.T."/>
            <person name="Vicuna R."/>
            <person name="Cullen D."/>
        </authorList>
    </citation>
    <scope>NUCLEOTIDE SEQUENCE [LARGE SCALE GENOMIC DNA]</scope>
    <source>
        <strain evidence="2">B</strain>
    </source>
</reference>
<keyword evidence="3" id="KW-1185">Reference proteome</keyword>
<organism evidence="2 3">
    <name type="scientific">Ceriporiopsis subvermispora (strain B)</name>
    <name type="common">White-rot fungus</name>
    <name type="synonym">Gelatoporia subvermispora</name>
    <dbReference type="NCBI Taxonomy" id="914234"/>
    <lineage>
        <taxon>Eukaryota</taxon>
        <taxon>Fungi</taxon>
        <taxon>Dikarya</taxon>
        <taxon>Basidiomycota</taxon>
        <taxon>Agaricomycotina</taxon>
        <taxon>Agaricomycetes</taxon>
        <taxon>Polyporales</taxon>
        <taxon>Gelatoporiaceae</taxon>
        <taxon>Gelatoporia</taxon>
    </lineage>
</organism>
<protein>
    <submittedName>
        <fullName evidence="2">Uncharacterized protein</fullName>
    </submittedName>
</protein>
<evidence type="ECO:0000256" key="1">
    <source>
        <dbReference type="SAM" id="MobiDB-lite"/>
    </source>
</evidence>
<feature type="compositionally biased region" description="Pro residues" evidence="1">
    <location>
        <begin position="231"/>
        <end position="246"/>
    </location>
</feature>
<evidence type="ECO:0000313" key="2">
    <source>
        <dbReference type="EMBL" id="EMD36210.1"/>
    </source>
</evidence>
<feature type="region of interest" description="Disordered" evidence="1">
    <location>
        <begin position="225"/>
        <end position="254"/>
    </location>
</feature>
<feature type="region of interest" description="Disordered" evidence="1">
    <location>
        <begin position="41"/>
        <end position="131"/>
    </location>
</feature>
<feature type="compositionally biased region" description="Acidic residues" evidence="1">
    <location>
        <begin position="84"/>
        <end position="93"/>
    </location>
</feature>
<sequence>MSRPVVVFPPPPPTSNNLSSKQRAQLMRSSHKLGQVLGSTPHVLDLSLPPPAPLHVELPFGKPASKPKRSFFKSHSRSRSSPFYDEDDDDGDSVESPVSIRSTSTSSSRSSIDSVKTPAYPTNEQLWRVPHPRQRPPLLKILPPAPVSVEPTLDAIPGSPAYASADWYEDENSLSTLLDPPRTPTFNIASEACSRREKMRRVTRKLGEGVPAHLVFPDSSDSVSMYEAAAAPPPPPPKRSPPPPGKRPAIPFSSCPLPTIMEGLAIEQASPTRAYYRHTASEQPPRRSYFVEGDERRPSRRESLYVDSTGMHGARGETFNGFQCSVSPTRPVPKGRGRRLLEDRTSFIDETGSWRLV</sequence>
<evidence type="ECO:0000313" key="3">
    <source>
        <dbReference type="Proteomes" id="UP000016930"/>
    </source>
</evidence>
<dbReference type="OrthoDB" id="3215907at2759"/>
<gene>
    <name evidence="2" type="ORF">CERSUDRAFT_95557</name>
</gene>
<feature type="compositionally biased region" description="Basic residues" evidence="1">
    <location>
        <begin position="65"/>
        <end position="78"/>
    </location>
</feature>
<dbReference type="Proteomes" id="UP000016930">
    <property type="component" value="Unassembled WGS sequence"/>
</dbReference>
<dbReference type="STRING" id="914234.M2QVT4"/>
<dbReference type="EMBL" id="KB445798">
    <property type="protein sequence ID" value="EMD36210.1"/>
    <property type="molecule type" value="Genomic_DNA"/>
</dbReference>
<feature type="region of interest" description="Disordered" evidence="1">
    <location>
        <begin position="1"/>
        <end position="29"/>
    </location>
</feature>
<proteinExistence type="predicted"/>